<dbReference type="PANTHER" id="PTHR11829:SF388">
    <property type="entry name" value="FORK HEAD DOMAIN-CONTAINING PROTEIN L1-RELATED"/>
    <property type="match status" value="1"/>
</dbReference>
<reference evidence="5" key="1">
    <citation type="submission" date="2021-02" db="EMBL/GenBank/DDBJ databases">
        <authorList>
            <person name="Nowell W R."/>
        </authorList>
    </citation>
    <scope>NUCLEOTIDE SEQUENCE</scope>
</reference>
<accession>A0A815VKQ0</accession>
<dbReference type="PRINTS" id="PR00053">
    <property type="entry name" value="FORKHEAD"/>
</dbReference>
<keyword evidence="6" id="KW-1185">Reference proteome</keyword>
<dbReference type="PANTHER" id="PTHR11829">
    <property type="entry name" value="FORKHEAD BOX PROTEIN"/>
    <property type="match status" value="1"/>
</dbReference>
<organism evidence="5 6">
    <name type="scientific">Rotaria sordida</name>
    <dbReference type="NCBI Taxonomy" id="392033"/>
    <lineage>
        <taxon>Eukaryota</taxon>
        <taxon>Metazoa</taxon>
        <taxon>Spiralia</taxon>
        <taxon>Gnathifera</taxon>
        <taxon>Rotifera</taxon>
        <taxon>Eurotatoria</taxon>
        <taxon>Bdelloidea</taxon>
        <taxon>Philodinida</taxon>
        <taxon>Philodinidae</taxon>
        <taxon>Rotaria</taxon>
    </lineage>
</organism>
<dbReference type="GO" id="GO:0000981">
    <property type="term" value="F:DNA-binding transcription factor activity, RNA polymerase II-specific"/>
    <property type="evidence" value="ECO:0007669"/>
    <property type="project" value="TreeGrafter"/>
</dbReference>
<dbReference type="SUPFAM" id="SSF46785">
    <property type="entry name" value="Winged helix' DNA-binding domain"/>
    <property type="match status" value="1"/>
</dbReference>
<name>A0A815VKQ0_9BILA</name>
<comment type="subcellular location">
    <subcellularLocation>
        <location evidence="2">Nucleus</location>
    </subcellularLocation>
</comment>
<dbReference type="EMBL" id="CAJNOH010001823">
    <property type="protein sequence ID" value="CAF1253425.1"/>
    <property type="molecule type" value="Genomic_DNA"/>
</dbReference>
<dbReference type="EMBL" id="CAJNOL010002872">
    <property type="protein sequence ID" value="CAF1534174.1"/>
    <property type="molecule type" value="Genomic_DNA"/>
</dbReference>
<evidence type="ECO:0000313" key="5">
    <source>
        <dbReference type="EMBL" id="CAF1534174.1"/>
    </source>
</evidence>
<evidence type="ECO:0000313" key="6">
    <source>
        <dbReference type="Proteomes" id="UP000663870"/>
    </source>
</evidence>
<dbReference type="Proteomes" id="UP000663854">
    <property type="component" value="Unassembled WGS sequence"/>
</dbReference>
<dbReference type="GO" id="GO:0009653">
    <property type="term" value="P:anatomical structure morphogenesis"/>
    <property type="evidence" value="ECO:0007669"/>
    <property type="project" value="TreeGrafter"/>
</dbReference>
<protein>
    <recommendedName>
        <fullName evidence="3">Fork-head domain-containing protein</fullName>
    </recommendedName>
</protein>
<dbReference type="GO" id="GO:0000978">
    <property type="term" value="F:RNA polymerase II cis-regulatory region sequence-specific DNA binding"/>
    <property type="evidence" value="ECO:0007669"/>
    <property type="project" value="TreeGrafter"/>
</dbReference>
<dbReference type="Gene3D" id="1.10.10.10">
    <property type="entry name" value="Winged helix-like DNA-binding domain superfamily/Winged helix DNA-binding domain"/>
    <property type="match status" value="1"/>
</dbReference>
<keyword evidence="2" id="KW-0539">Nucleus</keyword>
<gene>
    <name evidence="5" type="ORF">JXQ802_LOCUS42463</name>
    <name evidence="4" type="ORF">PYM288_LOCUS27499</name>
</gene>
<proteinExistence type="predicted"/>
<dbReference type="GO" id="GO:0005634">
    <property type="term" value="C:nucleus"/>
    <property type="evidence" value="ECO:0007669"/>
    <property type="project" value="UniProtKB-SubCell"/>
</dbReference>
<sequence length="119" mass="14540">MATVNSTEEMTKPLISYMELITLAIRNSPDQKCTLYGIYQYIMDHYPYYRKNQAEWQIFIRHNLALNERFFKVARDETRPGRGSYWMLHPDLYNTFENGSYLRERRHRRFKQESSNNHH</sequence>
<comment type="caution">
    <text evidence="5">The sequence shown here is derived from an EMBL/GenBank/DDBJ whole genome shotgun (WGS) entry which is preliminary data.</text>
</comment>
<dbReference type="FunFam" id="1.10.10.10:FF:000135">
    <property type="entry name" value="forkhead box protein G1"/>
    <property type="match status" value="1"/>
</dbReference>
<evidence type="ECO:0000313" key="4">
    <source>
        <dbReference type="EMBL" id="CAF1253425.1"/>
    </source>
</evidence>
<dbReference type="SMART" id="SM00339">
    <property type="entry name" value="FH"/>
    <property type="match status" value="1"/>
</dbReference>
<keyword evidence="1 2" id="KW-0238">DNA-binding</keyword>
<feature type="DNA-binding region" description="Fork-head" evidence="2">
    <location>
        <begin position="12"/>
        <end position="106"/>
    </location>
</feature>
<dbReference type="InterPro" id="IPR036390">
    <property type="entry name" value="WH_DNA-bd_sf"/>
</dbReference>
<evidence type="ECO:0000256" key="2">
    <source>
        <dbReference type="PROSITE-ProRule" id="PRU00089"/>
    </source>
</evidence>
<evidence type="ECO:0000259" key="3">
    <source>
        <dbReference type="PROSITE" id="PS50039"/>
    </source>
</evidence>
<dbReference type="InterPro" id="IPR001766">
    <property type="entry name" value="Fork_head_dom"/>
</dbReference>
<dbReference type="AlphaFoldDB" id="A0A815VKQ0"/>
<feature type="domain" description="Fork-head" evidence="3">
    <location>
        <begin position="12"/>
        <end position="106"/>
    </location>
</feature>
<dbReference type="GO" id="GO:0030154">
    <property type="term" value="P:cell differentiation"/>
    <property type="evidence" value="ECO:0007669"/>
    <property type="project" value="TreeGrafter"/>
</dbReference>
<dbReference type="InterPro" id="IPR050211">
    <property type="entry name" value="FOX_domain-containing"/>
</dbReference>
<dbReference type="Proteomes" id="UP000663870">
    <property type="component" value="Unassembled WGS sequence"/>
</dbReference>
<dbReference type="InterPro" id="IPR036388">
    <property type="entry name" value="WH-like_DNA-bd_sf"/>
</dbReference>
<dbReference type="Pfam" id="PF00250">
    <property type="entry name" value="Forkhead"/>
    <property type="match status" value="1"/>
</dbReference>
<dbReference type="PROSITE" id="PS50039">
    <property type="entry name" value="FORK_HEAD_3"/>
    <property type="match status" value="1"/>
</dbReference>
<evidence type="ECO:0000256" key="1">
    <source>
        <dbReference type="ARBA" id="ARBA00023125"/>
    </source>
</evidence>